<protein>
    <recommendedName>
        <fullName evidence="4">SH3 domain-containing protein</fullName>
    </recommendedName>
</protein>
<gene>
    <name evidence="5" type="ORF">BZA70DRAFT_66204</name>
</gene>
<evidence type="ECO:0000256" key="1">
    <source>
        <dbReference type="ARBA" id="ARBA00022443"/>
    </source>
</evidence>
<dbReference type="EMBL" id="JBBJBU010000011">
    <property type="protein sequence ID" value="KAK7203503.1"/>
    <property type="molecule type" value="Genomic_DNA"/>
</dbReference>
<evidence type="ECO:0000259" key="4">
    <source>
        <dbReference type="PROSITE" id="PS50002"/>
    </source>
</evidence>
<evidence type="ECO:0000313" key="5">
    <source>
        <dbReference type="EMBL" id="KAK7203503.1"/>
    </source>
</evidence>
<dbReference type="Proteomes" id="UP001498771">
    <property type="component" value="Unassembled WGS sequence"/>
</dbReference>
<dbReference type="PANTHER" id="PTHR47775:SF1">
    <property type="entry name" value="BUD SITE SELECTION PROTEIN 14"/>
    <property type="match status" value="1"/>
</dbReference>
<keyword evidence="1 2" id="KW-0728">SH3 domain</keyword>
<reference evidence="5 6" key="1">
    <citation type="submission" date="2024-03" db="EMBL/GenBank/DDBJ databases">
        <title>Genome-scale model development and genomic sequencing of the oleaginous clade Lipomyces.</title>
        <authorList>
            <consortium name="Lawrence Berkeley National Laboratory"/>
            <person name="Czajka J.J."/>
            <person name="Han Y."/>
            <person name="Kim J."/>
            <person name="Mondo S.J."/>
            <person name="Hofstad B.A."/>
            <person name="Robles A."/>
            <person name="Haridas S."/>
            <person name="Riley R."/>
            <person name="LaButti K."/>
            <person name="Pangilinan J."/>
            <person name="Andreopoulos W."/>
            <person name="Lipzen A."/>
            <person name="Yan J."/>
            <person name="Wang M."/>
            <person name="Ng V."/>
            <person name="Grigoriev I.V."/>
            <person name="Spatafora J.W."/>
            <person name="Magnuson J.K."/>
            <person name="Baker S.E."/>
            <person name="Pomraning K.R."/>
        </authorList>
    </citation>
    <scope>NUCLEOTIDE SEQUENCE [LARGE SCALE GENOMIC DNA]</scope>
    <source>
        <strain evidence="5 6">Phaff 52-87</strain>
    </source>
</reference>
<name>A0ABR1F313_9ASCO</name>
<keyword evidence="6" id="KW-1185">Reference proteome</keyword>
<sequence length="179" mass="19750">MADAKTQIDSVIAAATARAYEDSSSTSDDDDNNAAQHTAAEHVDDSSDEDDMMDDPYLSSSPSIYDECTFSSPQSLSSLSISTPLTPAADINYDLVYALHTFRATQKGHADALKGDAMIMLDDTNEYWWLVRMMKDSSVGYLPAEHIETPTERLARLNKHRNTEVSISLLFFLYSCSSS</sequence>
<feature type="domain" description="SH3" evidence="4">
    <location>
        <begin position="91"/>
        <end position="152"/>
    </location>
</feature>
<dbReference type="Gene3D" id="2.30.30.40">
    <property type="entry name" value="SH3 Domains"/>
    <property type="match status" value="1"/>
</dbReference>
<organism evidence="5 6">
    <name type="scientific">Myxozyma melibiosi</name>
    <dbReference type="NCBI Taxonomy" id="54550"/>
    <lineage>
        <taxon>Eukaryota</taxon>
        <taxon>Fungi</taxon>
        <taxon>Dikarya</taxon>
        <taxon>Ascomycota</taxon>
        <taxon>Saccharomycotina</taxon>
        <taxon>Lipomycetes</taxon>
        <taxon>Lipomycetales</taxon>
        <taxon>Lipomycetaceae</taxon>
        <taxon>Myxozyma</taxon>
    </lineage>
</organism>
<dbReference type="Pfam" id="PF00018">
    <property type="entry name" value="SH3_1"/>
    <property type="match status" value="1"/>
</dbReference>
<accession>A0ABR1F313</accession>
<evidence type="ECO:0000313" key="6">
    <source>
        <dbReference type="Proteomes" id="UP001498771"/>
    </source>
</evidence>
<feature type="region of interest" description="Disordered" evidence="3">
    <location>
        <begin position="17"/>
        <end position="58"/>
    </location>
</feature>
<evidence type="ECO:0000256" key="2">
    <source>
        <dbReference type="PROSITE-ProRule" id="PRU00192"/>
    </source>
</evidence>
<proteinExistence type="predicted"/>
<dbReference type="PANTHER" id="PTHR47775">
    <property type="entry name" value="BUD SITE SELECTION PROTEIN 14"/>
    <property type="match status" value="1"/>
</dbReference>
<dbReference type="RefSeq" id="XP_064766536.1">
    <property type="nucleotide sequence ID" value="XM_064915308.1"/>
</dbReference>
<dbReference type="PROSITE" id="PS50002">
    <property type="entry name" value="SH3"/>
    <property type="match status" value="1"/>
</dbReference>
<evidence type="ECO:0000256" key="3">
    <source>
        <dbReference type="SAM" id="MobiDB-lite"/>
    </source>
</evidence>
<dbReference type="SMART" id="SM00326">
    <property type="entry name" value="SH3"/>
    <property type="match status" value="1"/>
</dbReference>
<comment type="caution">
    <text evidence="5">The sequence shown here is derived from an EMBL/GenBank/DDBJ whole genome shotgun (WGS) entry which is preliminary data.</text>
</comment>
<dbReference type="InterPro" id="IPR053039">
    <property type="entry name" value="Polarity_Bud-Selection_Reg"/>
</dbReference>
<dbReference type="InterPro" id="IPR001452">
    <property type="entry name" value="SH3_domain"/>
</dbReference>
<dbReference type="InterPro" id="IPR036028">
    <property type="entry name" value="SH3-like_dom_sf"/>
</dbReference>
<dbReference type="SUPFAM" id="SSF50044">
    <property type="entry name" value="SH3-domain"/>
    <property type="match status" value="1"/>
</dbReference>
<dbReference type="GeneID" id="90040820"/>